<reference evidence="2" key="2">
    <citation type="journal article" date="2014" name="PLoS ONE">
        <title>Genome and Transcriptome Analysis of the Fungal Pathogen Fusarium oxysporum f. sp. cubense Causing Banana Vascular Wilt Disease.</title>
        <authorList>
            <person name="Guo L."/>
            <person name="Han L."/>
            <person name="Yang L."/>
            <person name="Zeng H."/>
            <person name="Fan D."/>
            <person name="Zhu Y."/>
            <person name="Feng Y."/>
            <person name="Wang G."/>
            <person name="Peng C."/>
            <person name="Jiang X."/>
            <person name="Zhou D."/>
            <person name="Ni P."/>
            <person name="Liang C."/>
            <person name="Liu L."/>
            <person name="Wang J."/>
            <person name="Mao C."/>
            <person name="Fang X."/>
            <person name="Peng M."/>
            <person name="Huang J."/>
        </authorList>
    </citation>
    <scope>NUCLEOTIDE SEQUENCE [LARGE SCALE GENOMIC DNA]</scope>
    <source>
        <strain evidence="2">race 1</strain>
    </source>
</reference>
<reference evidence="2" key="1">
    <citation type="submission" date="2012-09" db="EMBL/GenBank/DDBJ databases">
        <title>Genome sequencing and comparative transcriptomics of race 1 and race 4 of banana pathogen: Fusarium oxysporum f. sp. cubense.</title>
        <authorList>
            <person name="Fang X."/>
            <person name="Huang J."/>
        </authorList>
    </citation>
    <scope>NUCLEOTIDE SEQUENCE [LARGE SCALE GENOMIC DNA]</scope>
    <source>
        <strain evidence="2">race 1</strain>
    </source>
</reference>
<dbReference type="VEuPathDB" id="FungiDB:FOC1_g10009848"/>
<protein>
    <submittedName>
        <fullName evidence="1">Uncharacterized protein</fullName>
    </submittedName>
</protein>
<name>N4UGT4_FUSC1</name>
<dbReference type="EMBL" id="KB730034">
    <property type="protein sequence ID" value="ENH74434.1"/>
    <property type="molecule type" value="Genomic_DNA"/>
</dbReference>
<gene>
    <name evidence="1" type="ORF">FOC1_g10009848</name>
</gene>
<proteinExistence type="predicted"/>
<organism evidence="1 2">
    <name type="scientific">Fusarium oxysporum f. sp. cubense (strain race 1)</name>
    <name type="common">Panama disease fungus</name>
    <dbReference type="NCBI Taxonomy" id="1229664"/>
    <lineage>
        <taxon>Eukaryota</taxon>
        <taxon>Fungi</taxon>
        <taxon>Dikarya</taxon>
        <taxon>Ascomycota</taxon>
        <taxon>Pezizomycotina</taxon>
        <taxon>Sordariomycetes</taxon>
        <taxon>Hypocreomycetidae</taxon>
        <taxon>Hypocreales</taxon>
        <taxon>Nectriaceae</taxon>
        <taxon>Fusarium</taxon>
        <taxon>Fusarium oxysporum species complex</taxon>
    </lineage>
</organism>
<dbReference type="Proteomes" id="UP000016928">
    <property type="component" value="Unassembled WGS sequence"/>
</dbReference>
<evidence type="ECO:0000313" key="2">
    <source>
        <dbReference type="Proteomes" id="UP000016928"/>
    </source>
</evidence>
<sequence length="63" mass="7057">MEAPLVEQGNTAKAAFLRCYFKARVAAFTEEKIRAGWLASGLWPINVMRPLSSKYVIPDENEA</sequence>
<dbReference type="HOGENOM" id="CLU_2885808_0_0_1"/>
<accession>N4UGT4</accession>
<dbReference type="AlphaFoldDB" id="N4UGT4"/>
<evidence type="ECO:0000313" key="1">
    <source>
        <dbReference type="EMBL" id="ENH74434.1"/>
    </source>
</evidence>